<evidence type="ECO:0000313" key="1">
    <source>
        <dbReference type="EMBL" id="GIY99592.1"/>
    </source>
</evidence>
<comment type="caution">
    <text evidence="1">The sequence shown here is derived from an EMBL/GenBank/DDBJ whole genome shotgun (WGS) entry which is preliminary data.</text>
</comment>
<dbReference type="AlphaFoldDB" id="A0AAV4XWP3"/>
<sequence>MWAEKGGGEGPFQWMPQALFPWARQFRRRDAPGLLQKEGGLLLEVVWIKDGNALLSVQASPPRRSVCPTLCTHIDRIIAILPAIKYTESFDWVKGYPSARPQQHKCPSCRVQQNTYVTSLSQFVSIRDSQKPRRTPPNTPNYVGIKRGGPLTGYRRTVSWGMAIPWQFPCAQIASVAGRIVGERDLDQKWVMPFLLRTPLLHDGRLSLLLFLQIFRIPKVATAH</sequence>
<name>A0AAV4XWP3_CAEEX</name>
<proteinExistence type="predicted"/>
<reference evidence="1 2" key="1">
    <citation type="submission" date="2021-06" db="EMBL/GenBank/DDBJ databases">
        <title>Caerostris extrusa draft genome.</title>
        <authorList>
            <person name="Kono N."/>
            <person name="Arakawa K."/>
        </authorList>
    </citation>
    <scope>NUCLEOTIDE SEQUENCE [LARGE SCALE GENOMIC DNA]</scope>
</reference>
<keyword evidence="2" id="KW-1185">Reference proteome</keyword>
<protein>
    <submittedName>
        <fullName evidence="1">Uncharacterized protein</fullName>
    </submittedName>
</protein>
<gene>
    <name evidence="1" type="ORF">CEXT_333711</name>
</gene>
<accession>A0AAV4XWP3</accession>
<evidence type="ECO:0000313" key="2">
    <source>
        <dbReference type="Proteomes" id="UP001054945"/>
    </source>
</evidence>
<dbReference type="Proteomes" id="UP001054945">
    <property type="component" value="Unassembled WGS sequence"/>
</dbReference>
<dbReference type="EMBL" id="BPLR01001067">
    <property type="protein sequence ID" value="GIY99592.1"/>
    <property type="molecule type" value="Genomic_DNA"/>
</dbReference>
<organism evidence="1 2">
    <name type="scientific">Caerostris extrusa</name>
    <name type="common">Bark spider</name>
    <name type="synonym">Caerostris bankana</name>
    <dbReference type="NCBI Taxonomy" id="172846"/>
    <lineage>
        <taxon>Eukaryota</taxon>
        <taxon>Metazoa</taxon>
        <taxon>Ecdysozoa</taxon>
        <taxon>Arthropoda</taxon>
        <taxon>Chelicerata</taxon>
        <taxon>Arachnida</taxon>
        <taxon>Araneae</taxon>
        <taxon>Araneomorphae</taxon>
        <taxon>Entelegynae</taxon>
        <taxon>Araneoidea</taxon>
        <taxon>Araneidae</taxon>
        <taxon>Caerostris</taxon>
    </lineage>
</organism>